<keyword evidence="3" id="KW-1185">Reference proteome</keyword>
<proteinExistence type="predicted"/>
<feature type="chain" id="PRO_5047057531" description="DUF4390 domain-containing protein" evidence="1">
    <location>
        <begin position="20"/>
        <end position="173"/>
    </location>
</feature>
<sequence>MKYWAGFLLVFCYCQSIWAQTIPPLQRESDDYSTYLIPNLETGLILLEADIERFQELMKQFQYQEFHRGFELEFLAPSSRINQLRLIRKEKNQVQFIFSPTKLHLIQQLEQALIARKAIVSRDQGGMTWYKLPPLQVKSSNVIRVGIKLESDSEDRVGRTWAIWSTTVIFSKN</sequence>
<evidence type="ECO:0000313" key="2">
    <source>
        <dbReference type="EMBL" id="MCZ2473911.1"/>
    </source>
</evidence>
<dbReference type="RefSeq" id="WP_269009168.1">
    <property type="nucleotide sequence ID" value="NZ_JAANOH010000001.1"/>
</dbReference>
<evidence type="ECO:0000313" key="3">
    <source>
        <dbReference type="Proteomes" id="UP001321186"/>
    </source>
</evidence>
<gene>
    <name evidence="2" type="ORF">G9H61_00515</name>
</gene>
<dbReference type="EMBL" id="JAANOH010000001">
    <property type="protein sequence ID" value="MCZ2473911.1"/>
    <property type="molecule type" value="Genomic_DNA"/>
</dbReference>
<accession>A0ABT4JC97</accession>
<name>A0ABT4JC97_9BACT</name>
<dbReference type="Proteomes" id="UP001321186">
    <property type="component" value="Unassembled WGS sequence"/>
</dbReference>
<reference evidence="2 3" key="1">
    <citation type="submission" date="2020-03" db="EMBL/GenBank/DDBJ databases">
        <authorList>
            <person name="Pitt A."/>
            <person name="Hahn M.W."/>
        </authorList>
    </citation>
    <scope>NUCLEOTIDE SEQUENCE [LARGE SCALE GENOMIC DNA]</scope>
    <source>
        <strain evidence="2 3">5A-MARBSE</strain>
    </source>
</reference>
<evidence type="ECO:0000256" key="1">
    <source>
        <dbReference type="SAM" id="SignalP"/>
    </source>
</evidence>
<protein>
    <recommendedName>
        <fullName evidence="4">DUF4390 domain-containing protein</fullName>
    </recommendedName>
</protein>
<feature type="signal peptide" evidence="1">
    <location>
        <begin position="1"/>
        <end position="19"/>
    </location>
</feature>
<evidence type="ECO:0008006" key="4">
    <source>
        <dbReference type="Google" id="ProtNLM"/>
    </source>
</evidence>
<comment type="caution">
    <text evidence="2">The sequence shown here is derived from an EMBL/GenBank/DDBJ whole genome shotgun (WGS) entry which is preliminary data.</text>
</comment>
<keyword evidence="1" id="KW-0732">Signal</keyword>
<organism evidence="2 3">
    <name type="scientific">Aquirufa ecclesiirivi</name>
    <dbReference type="NCBI Taxonomy" id="2715124"/>
    <lineage>
        <taxon>Bacteria</taxon>
        <taxon>Pseudomonadati</taxon>
        <taxon>Bacteroidota</taxon>
        <taxon>Cytophagia</taxon>
        <taxon>Cytophagales</taxon>
        <taxon>Flectobacillaceae</taxon>
        <taxon>Aquirufa</taxon>
    </lineage>
</organism>